<keyword evidence="11" id="KW-0800">Toxin</keyword>
<dbReference type="SMART" id="SM00248">
    <property type="entry name" value="ANK"/>
    <property type="match status" value="3"/>
</dbReference>
<sequence length="382" mass="43628">MDPLLCISVGKESIELNFPMALSDQFVISHDVTAGVKKQAVSKQKIYSLADLKKKGKLVDIMRNAIRTKDFSQVDNEIIRLVKPFLYNEGEGKKVPISHLIKLRNKDGKFSNKLNINLNDEEIDEEIQEIDSKTVVRTRLYNLLHYCLPNSLRNTRDQLANQYCIFLVATPIHTELARRLVRIFPKLVNDIYLDDEYYGEGALHMAVVNEDLSMVKFLLNNGADVRARCIGKFFCADDQKETREEVLEHESYVMKVETNYMGHVYWGEYPLSFAACLELEDCYRLLYAKGANPDNEDTNGNTVLHMTVISNKMGCIVLSVKNKQSLTPLCLSAKLTRIEREVFWQFCEQAFDAYPLEEIDSIDVNTGQIRTTNALSVVAFGE</sequence>
<evidence type="ECO:0000256" key="5">
    <source>
        <dbReference type="ARBA" id="ARBA00022483"/>
    </source>
</evidence>
<reference evidence="16" key="1">
    <citation type="submission" date="2020-11" db="EMBL/GenBank/DDBJ databases">
        <authorList>
            <person name="Tran Van P."/>
        </authorList>
    </citation>
    <scope>NUCLEOTIDE SEQUENCE</scope>
</reference>
<keyword evidence="14" id="KW-0407">Ion channel</keyword>
<proteinExistence type="predicted"/>
<dbReference type="Pfam" id="PF00023">
    <property type="entry name" value="Ank"/>
    <property type="match status" value="1"/>
</dbReference>
<dbReference type="EMBL" id="OC855826">
    <property type="protein sequence ID" value="CAD7622723.1"/>
    <property type="molecule type" value="Genomic_DNA"/>
</dbReference>
<evidence type="ECO:0000256" key="11">
    <source>
        <dbReference type="ARBA" id="ARBA00023028"/>
    </source>
</evidence>
<keyword evidence="7" id="KW-0109">Calcium transport</keyword>
<dbReference type="GO" id="GO:0005886">
    <property type="term" value="C:plasma membrane"/>
    <property type="evidence" value="ECO:0007669"/>
    <property type="project" value="UniProtKB-SubCell"/>
</dbReference>
<keyword evidence="17" id="KW-1185">Reference proteome</keyword>
<dbReference type="InterPro" id="IPR036770">
    <property type="entry name" value="Ankyrin_rpt-contain_sf"/>
</dbReference>
<keyword evidence="6" id="KW-1052">Target cell membrane</keyword>
<dbReference type="GO" id="GO:0006887">
    <property type="term" value="P:exocytosis"/>
    <property type="evidence" value="ECO:0007669"/>
    <property type="project" value="UniProtKB-KW"/>
</dbReference>
<dbReference type="PROSITE" id="PS50088">
    <property type="entry name" value="ANK_REPEAT"/>
    <property type="match status" value="1"/>
</dbReference>
<evidence type="ECO:0000256" key="2">
    <source>
        <dbReference type="ARBA" id="ARBA00004651"/>
    </source>
</evidence>
<evidence type="ECO:0000256" key="10">
    <source>
        <dbReference type="ARBA" id="ARBA00022837"/>
    </source>
</evidence>
<keyword evidence="10" id="KW-0106">Calcium</keyword>
<evidence type="ECO:0000313" key="16">
    <source>
        <dbReference type="EMBL" id="CAD7622723.1"/>
    </source>
</evidence>
<keyword evidence="12" id="KW-0406">Ion transport</keyword>
<comment type="subcellular location">
    <subcellularLocation>
        <location evidence="2">Cell membrane</location>
        <topology evidence="2">Multi-pass membrane protein</topology>
    </subcellularLocation>
    <subcellularLocation>
        <location evidence="1">Target cell membrane</location>
    </subcellularLocation>
</comment>
<keyword evidence="3" id="KW-0813">Transport</keyword>
<name>A0A7R9PWQ8_9ACAR</name>
<evidence type="ECO:0000256" key="13">
    <source>
        <dbReference type="ARBA" id="ARBA00023298"/>
    </source>
</evidence>
<dbReference type="PANTHER" id="PTHR10582">
    <property type="entry name" value="TRANSIENT RECEPTOR POTENTIAL ION CHANNEL PROTEIN"/>
    <property type="match status" value="1"/>
</dbReference>
<dbReference type="OrthoDB" id="6514099at2759"/>
<evidence type="ECO:0000256" key="14">
    <source>
        <dbReference type="ARBA" id="ARBA00023303"/>
    </source>
</evidence>
<keyword evidence="11" id="KW-0638">Presynaptic neurotoxin</keyword>
<evidence type="ECO:0000256" key="7">
    <source>
        <dbReference type="ARBA" id="ARBA00022568"/>
    </source>
</evidence>
<keyword evidence="8" id="KW-0107">Calcium channel</keyword>
<protein>
    <submittedName>
        <fullName evidence="16">Uncharacterized protein</fullName>
    </submittedName>
</protein>
<dbReference type="GO" id="GO:0044218">
    <property type="term" value="C:other organism cell membrane"/>
    <property type="evidence" value="ECO:0007669"/>
    <property type="project" value="UniProtKB-KW"/>
</dbReference>
<dbReference type="Gene3D" id="1.25.40.20">
    <property type="entry name" value="Ankyrin repeat-containing domain"/>
    <property type="match status" value="1"/>
</dbReference>
<dbReference type="PANTHER" id="PTHR10582:SF28">
    <property type="entry name" value="NANCHUNG, ISOFORM B"/>
    <property type="match status" value="1"/>
</dbReference>
<organism evidence="16">
    <name type="scientific">Medioppia subpectinata</name>
    <dbReference type="NCBI Taxonomy" id="1979941"/>
    <lineage>
        <taxon>Eukaryota</taxon>
        <taxon>Metazoa</taxon>
        <taxon>Ecdysozoa</taxon>
        <taxon>Arthropoda</taxon>
        <taxon>Chelicerata</taxon>
        <taxon>Arachnida</taxon>
        <taxon>Acari</taxon>
        <taxon>Acariformes</taxon>
        <taxon>Sarcoptiformes</taxon>
        <taxon>Oribatida</taxon>
        <taxon>Brachypylina</taxon>
        <taxon>Oppioidea</taxon>
        <taxon>Oppiidae</taxon>
        <taxon>Medioppia</taxon>
    </lineage>
</organism>
<evidence type="ECO:0000256" key="1">
    <source>
        <dbReference type="ARBA" id="ARBA00004175"/>
    </source>
</evidence>
<keyword evidence="6" id="KW-0472">Membrane</keyword>
<dbReference type="PROSITE" id="PS50297">
    <property type="entry name" value="ANK_REP_REGION"/>
    <property type="match status" value="1"/>
</dbReference>
<evidence type="ECO:0000256" key="4">
    <source>
        <dbReference type="ARBA" id="ARBA00022475"/>
    </source>
</evidence>
<feature type="repeat" description="ANK" evidence="15">
    <location>
        <begin position="198"/>
        <end position="230"/>
    </location>
</feature>
<accession>A0A7R9PWQ8</accession>
<evidence type="ECO:0000256" key="9">
    <source>
        <dbReference type="ARBA" id="ARBA00022737"/>
    </source>
</evidence>
<dbReference type="GO" id="GO:0098703">
    <property type="term" value="P:calcium ion import across plasma membrane"/>
    <property type="evidence" value="ECO:0007669"/>
    <property type="project" value="TreeGrafter"/>
</dbReference>
<dbReference type="InterPro" id="IPR002110">
    <property type="entry name" value="Ankyrin_rpt"/>
</dbReference>
<dbReference type="GO" id="GO:0005262">
    <property type="term" value="F:calcium channel activity"/>
    <property type="evidence" value="ECO:0007669"/>
    <property type="project" value="UniProtKB-KW"/>
</dbReference>
<keyword evidence="11" id="KW-0528">Neurotoxin</keyword>
<evidence type="ECO:0000256" key="12">
    <source>
        <dbReference type="ARBA" id="ARBA00023065"/>
    </source>
</evidence>
<gene>
    <name evidence="16" type="ORF">OSB1V03_LOCUS3186</name>
</gene>
<dbReference type="AlphaFoldDB" id="A0A7R9PWQ8"/>
<dbReference type="GO" id="GO:0044231">
    <property type="term" value="C:host cell presynaptic membrane"/>
    <property type="evidence" value="ECO:0007669"/>
    <property type="project" value="UniProtKB-KW"/>
</dbReference>
<evidence type="ECO:0000256" key="3">
    <source>
        <dbReference type="ARBA" id="ARBA00022448"/>
    </source>
</evidence>
<dbReference type="EMBL" id="CAJPIZ010001251">
    <property type="protein sequence ID" value="CAG2103153.1"/>
    <property type="molecule type" value="Genomic_DNA"/>
</dbReference>
<keyword evidence="9" id="KW-0677">Repeat</keyword>
<evidence type="ECO:0000256" key="15">
    <source>
        <dbReference type="PROSITE-ProRule" id="PRU00023"/>
    </source>
</evidence>
<evidence type="ECO:0000313" key="17">
    <source>
        <dbReference type="Proteomes" id="UP000759131"/>
    </source>
</evidence>
<dbReference type="SUPFAM" id="SSF48403">
    <property type="entry name" value="Ankyrin repeat"/>
    <property type="match status" value="1"/>
</dbReference>
<evidence type="ECO:0000256" key="6">
    <source>
        <dbReference type="ARBA" id="ARBA00022537"/>
    </source>
</evidence>
<keyword evidence="13" id="KW-1053">Target membrane</keyword>
<dbReference type="InterPro" id="IPR024862">
    <property type="entry name" value="TRPV"/>
</dbReference>
<keyword evidence="4" id="KW-1003">Cell membrane</keyword>
<keyword evidence="5" id="KW-0268">Exocytosis</keyword>
<evidence type="ECO:0000256" key="8">
    <source>
        <dbReference type="ARBA" id="ARBA00022673"/>
    </source>
</evidence>
<keyword evidence="15" id="KW-0040">ANK repeat</keyword>
<dbReference type="Proteomes" id="UP000759131">
    <property type="component" value="Unassembled WGS sequence"/>
</dbReference>